<dbReference type="GO" id="GO:0006289">
    <property type="term" value="P:nucleotide-excision repair"/>
    <property type="evidence" value="ECO:0007669"/>
    <property type="project" value="UniProtKB-UniRule"/>
</dbReference>
<dbReference type="GO" id="GO:0005737">
    <property type="term" value="C:cytoplasm"/>
    <property type="evidence" value="ECO:0007669"/>
    <property type="project" value="UniProtKB-SubCell"/>
</dbReference>
<dbReference type="GO" id="GO:0008270">
    <property type="term" value="F:zinc ion binding"/>
    <property type="evidence" value="ECO:0007669"/>
    <property type="project" value="UniProtKB-UniRule"/>
</dbReference>
<dbReference type="HAMAP" id="MF_00205">
    <property type="entry name" value="UvrA"/>
    <property type="match status" value="1"/>
</dbReference>
<evidence type="ECO:0000256" key="17">
    <source>
        <dbReference type="HAMAP-Rule" id="MF_00205"/>
    </source>
</evidence>
<dbReference type="GO" id="GO:0009380">
    <property type="term" value="C:excinuclease repair complex"/>
    <property type="evidence" value="ECO:0007669"/>
    <property type="project" value="InterPro"/>
</dbReference>
<keyword evidence="5 17" id="KW-0547">Nucleotide-binding</keyword>
<accession>A0A9D1JX13</accession>
<dbReference type="Pfam" id="PF17760">
    <property type="entry name" value="UvrA_inter"/>
    <property type="match status" value="1"/>
</dbReference>
<name>A0A9D1JX13_9PROT</name>
<reference evidence="19" key="1">
    <citation type="submission" date="2020-10" db="EMBL/GenBank/DDBJ databases">
        <authorList>
            <person name="Gilroy R."/>
        </authorList>
    </citation>
    <scope>NUCLEOTIDE SEQUENCE</scope>
    <source>
        <strain evidence="19">ChiGjej3B3-5194</strain>
    </source>
</reference>
<evidence type="ECO:0000256" key="12">
    <source>
        <dbReference type="ARBA" id="ARBA00023125"/>
    </source>
</evidence>
<reference evidence="19" key="2">
    <citation type="journal article" date="2021" name="PeerJ">
        <title>Extensive microbial diversity within the chicken gut microbiome revealed by metagenomics and culture.</title>
        <authorList>
            <person name="Gilroy R."/>
            <person name="Ravi A."/>
            <person name="Getino M."/>
            <person name="Pursley I."/>
            <person name="Horton D.L."/>
            <person name="Alikhan N.F."/>
            <person name="Baker D."/>
            <person name="Gharbi K."/>
            <person name="Hall N."/>
            <person name="Watson M."/>
            <person name="Adriaenssens E.M."/>
            <person name="Foster-Nyarko E."/>
            <person name="Jarju S."/>
            <person name="Secka A."/>
            <person name="Antonio M."/>
            <person name="Oren A."/>
            <person name="Chaudhuri R.R."/>
            <person name="La Ragione R."/>
            <person name="Hildebrand F."/>
            <person name="Pallen M.J."/>
        </authorList>
    </citation>
    <scope>NUCLEOTIDE SEQUENCE</scope>
    <source>
        <strain evidence="19">ChiGjej3B3-5194</strain>
    </source>
</reference>
<keyword evidence="13 17" id="KW-0234">DNA repair</keyword>
<dbReference type="PROSITE" id="PS50893">
    <property type="entry name" value="ABC_TRANSPORTER_2"/>
    <property type="match status" value="1"/>
</dbReference>
<keyword evidence="2 17" id="KW-0963">Cytoplasm</keyword>
<keyword evidence="8 17" id="KW-0863">Zinc-finger</keyword>
<feature type="binding site" evidence="17">
    <location>
        <begin position="646"/>
        <end position="653"/>
    </location>
    <ligand>
        <name>ATP</name>
        <dbReference type="ChEBI" id="CHEBI:30616"/>
    </ligand>
</feature>
<evidence type="ECO:0000256" key="7">
    <source>
        <dbReference type="ARBA" id="ARBA00022769"/>
    </source>
</evidence>
<evidence type="ECO:0000256" key="2">
    <source>
        <dbReference type="ARBA" id="ARBA00022490"/>
    </source>
</evidence>
<comment type="similarity">
    <text evidence="14 17">Belongs to the ABC transporter superfamily. UvrA family.</text>
</comment>
<dbReference type="GO" id="GO:0016887">
    <property type="term" value="F:ATP hydrolysis activity"/>
    <property type="evidence" value="ECO:0007669"/>
    <property type="project" value="InterPro"/>
</dbReference>
<dbReference type="GO" id="GO:0005524">
    <property type="term" value="F:ATP binding"/>
    <property type="evidence" value="ECO:0007669"/>
    <property type="project" value="UniProtKB-UniRule"/>
</dbReference>
<dbReference type="FunFam" id="1.20.1580.10:FF:000002">
    <property type="entry name" value="UvrABC system protein A"/>
    <property type="match status" value="1"/>
</dbReference>
<comment type="function">
    <text evidence="17">The UvrABC repair system catalyzes the recognition and processing of DNA lesions. UvrA is an ATPase and a DNA-binding protein. A damage recognition complex composed of 2 UvrA and 2 UvrB subunits scans DNA for abnormalities. When the presence of a lesion has been verified by UvrB, the UvrA molecules dissociate.</text>
</comment>
<dbReference type="InterPro" id="IPR013815">
    <property type="entry name" value="ATP_grasp_subdomain_1"/>
</dbReference>
<dbReference type="Proteomes" id="UP000886742">
    <property type="component" value="Unassembled WGS sequence"/>
</dbReference>
<feature type="binding site" evidence="17">
    <location>
        <begin position="32"/>
        <end position="39"/>
    </location>
    <ligand>
        <name>ATP</name>
        <dbReference type="ChEBI" id="CHEBI:30616"/>
    </ligand>
</feature>
<evidence type="ECO:0000256" key="13">
    <source>
        <dbReference type="ARBA" id="ARBA00023204"/>
    </source>
</evidence>
<feature type="domain" description="ABC transporter" evidence="18">
    <location>
        <begin position="602"/>
        <end position="942"/>
    </location>
</feature>
<evidence type="ECO:0000256" key="3">
    <source>
        <dbReference type="ARBA" id="ARBA00022723"/>
    </source>
</evidence>
<dbReference type="NCBIfam" id="TIGR00630">
    <property type="entry name" value="uvra"/>
    <property type="match status" value="1"/>
</dbReference>
<dbReference type="CDD" id="cd03271">
    <property type="entry name" value="ABC_UvrA_II"/>
    <property type="match status" value="1"/>
</dbReference>
<dbReference type="InterPro" id="IPR004602">
    <property type="entry name" value="UvrA"/>
</dbReference>
<evidence type="ECO:0000256" key="8">
    <source>
        <dbReference type="ARBA" id="ARBA00022771"/>
    </source>
</evidence>
<dbReference type="PANTHER" id="PTHR43152:SF3">
    <property type="entry name" value="UVRABC SYSTEM PROTEIN A"/>
    <property type="match status" value="1"/>
</dbReference>
<keyword evidence="3 17" id="KW-0479">Metal-binding</keyword>
<dbReference type="PANTHER" id="PTHR43152">
    <property type="entry name" value="UVRABC SYSTEM PROTEIN A"/>
    <property type="match status" value="1"/>
</dbReference>
<organism evidence="19 20">
    <name type="scientific">Candidatus Enterousia intestinigallinarum</name>
    <dbReference type="NCBI Taxonomy" id="2840790"/>
    <lineage>
        <taxon>Bacteria</taxon>
        <taxon>Pseudomonadati</taxon>
        <taxon>Pseudomonadota</taxon>
        <taxon>Alphaproteobacteria</taxon>
        <taxon>Candidatus Enterousia</taxon>
    </lineage>
</organism>
<dbReference type="GO" id="GO:0003677">
    <property type="term" value="F:DNA binding"/>
    <property type="evidence" value="ECO:0007669"/>
    <property type="project" value="UniProtKB-UniRule"/>
</dbReference>
<dbReference type="Gene3D" id="3.40.50.300">
    <property type="entry name" value="P-loop containing nucleotide triphosphate hydrolases"/>
    <property type="match status" value="2"/>
</dbReference>
<evidence type="ECO:0000256" key="6">
    <source>
        <dbReference type="ARBA" id="ARBA00022763"/>
    </source>
</evidence>
<dbReference type="InterPro" id="IPR041102">
    <property type="entry name" value="UvrA_inter"/>
</dbReference>
<keyword evidence="7 17" id="KW-0228">DNA excision</keyword>
<dbReference type="Pfam" id="PF17755">
    <property type="entry name" value="UvrA_DNA-bind"/>
    <property type="match status" value="1"/>
</dbReference>
<gene>
    <name evidence="17 19" type="primary">uvrA</name>
    <name evidence="19" type="ORF">IAD02_03805</name>
</gene>
<dbReference type="AlphaFoldDB" id="A0A9D1JX13"/>
<evidence type="ECO:0000256" key="1">
    <source>
        <dbReference type="ARBA" id="ARBA00004496"/>
    </source>
</evidence>
<evidence type="ECO:0000256" key="15">
    <source>
        <dbReference type="ARBA" id="ARBA00039316"/>
    </source>
</evidence>
<dbReference type="CDD" id="cd03270">
    <property type="entry name" value="ABC_UvrA_I"/>
    <property type="match status" value="1"/>
</dbReference>
<evidence type="ECO:0000256" key="16">
    <source>
        <dbReference type="ARBA" id="ARBA00042156"/>
    </source>
</evidence>
<dbReference type="InterPro" id="IPR041552">
    <property type="entry name" value="UvrA_DNA-bd"/>
</dbReference>
<evidence type="ECO:0000256" key="14">
    <source>
        <dbReference type="ARBA" id="ARBA00038000"/>
    </source>
</evidence>
<evidence type="ECO:0000313" key="20">
    <source>
        <dbReference type="Proteomes" id="UP000886742"/>
    </source>
</evidence>
<dbReference type="SUPFAM" id="SSF52540">
    <property type="entry name" value="P-loop containing nucleoside triphosphate hydrolases"/>
    <property type="match status" value="2"/>
</dbReference>
<dbReference type="PROSITE" id="PS00211">
    <property type="entry name" value="ABC_TRANSPORTER_1"/>
    <property type="match status" value="2"/>
</dbReference>
<evidence type="ECO:0000256" key="10">
    <source>
        <dbReference type="ARBA" id="ARBA00022840"/>
    </source>
</evidence>
<feature type="zinc finger region" description="C4-type" evidence="17">
    <location>
        <begin position="745"/>
        <end position="771"/>
    </location>
</feature>
<keyword evidence="12 17" id="KW-0238">DNA-binding</keyword>
<dbReference type="EMBL" id="DVJI01000012">
    <property type="protein sequence ID" value="HIS71080.1"/>
    <property type="molecule type" value="Genomic_DNA"/>
</dbReference>
<keyword evidence="9 17" id="KW-0862">Zinc</keyword>
<evidence type="ECO:0000256" key="5">
    <source>
        <dbReference type="ARBA" id="ARBA00022741"/>
    </source>
</evidence>
<evidence type="ECO:0000256" key="4">
    <source>
        <dbReference type="ARBA" id="ARBA00022737"/>
    </source>
</evidence>
<keyword evidence="6 17" id="KW-0227">DNA damage</keyword>
<dbReference type="InterPro" id="IPR017871">
    <property type="entry name" value="ABC_transporter-like_CS"/>
</dbReference>
<dbReference type="InterPro" id="IPR003439">
    <property type="entry name" value="ABC_transporter-like_ATP-bd"/>
</dbReference>
<evidence type="ECO:0000256" key="11">
    <source>
        <dbReference type="ARBA" id="ARBA00022881"/>
    </source>
</evidence>
<evidence type="ECO:0000259" key="18">
    <source>
        <dbReference type="PROSITE" id="PS50893"/>
    </source>
</evidence>
<keyword evidence="4 17" id="KW-0677">Repeat</keyword>
<dbReference type="Gene3D" id="1.20.1580.10">
    <property type="entry name" value="ABC transporter ATPase like domain"/>
    <property type="match status" value="2"/>
</dbReference>
<dbReference type="GO" id="GO:0009381">
    <property type="term" value="F:excinuclease ABC activity"/>
    <property type="evidence" value="ECO:0007669"/>
    <property type="project" value="UniProtKB-UniRule"/>
</dbReference>
<dbReference type="Gene3D" id="1.10.8.280">
    <property type="entry name" value="ABC transporter ATPase domain-like"/>
    <property type="match status" value="1"/>
</dbReference>
<evidence type="ECO:0000256" key="9">
    <source>
        <dbReference type="ARBA" id="ARBA00022833"/>
    </source>
</evidence>
<dbReference type="InterPro" id="IPR027417">
    <property type="entry name" value="P-loop_NTPase"/>
</dbReference>
<comment type="subunit">
    <text evidence="17">Forms a heterotetramer with UvrB during the search for lesions.</text>
</comment>
<keyword evidence="19" id="KW-0378">Hydrolase</keyword>
<keyword evidence="11 17" id="KW-0267">Excision nuclease</keyword>
<comment type="caution">
    <text evidence="17">Lacks conserved residue(s) required for the propagation of feature annotation.</text>
</comment>
<protein>
    <recommendedName>
        <fullName evidence="15 17">UvrABC system protein A</fullName>
        <shortName evidence="17">UvrA protein</shortName>
    </recommendedName>
    <alternativeName>
        <fullName evidence="16 17">Excinuclease ABC subunit A</fullName>
    </alternativeName>
</protein>
<keyword evidence="17" id="KW-0742">SOS response</keyword>
<comment type="subcellular location">
    <subcellularLocation>
        <location evidence="1 17">Cytoplasm</location>
    </subcellularLocation>
</comment>
<dbReference type="GO" id="GO:0009432">
    <property type="term" value="P:SOS response"/>
    <property type="evidence" value="ECO:0007669"/>
    <property type="project" value="UniProtKB-UniRule"/>
</dbReference>
<sequence length="952" mass="104953">MAGIIKIRGARENNLKNIDLDIPKNKLVVFTGVSGSGKSSLAFNTIYAEGQRRYVESLSSYARQFLDMQKKPDVDLIEGLAPAISIEQKTTSKNPRSTVGTVTEIYDYLRLLWARIGVPHSPVTGLPIKSQTIAEMVDWTMKIPAGTRVFIMAPLVRERKGEYKKEIAFLVKQGYQRAIIDGELQDLSAVPPLDKNKKHTIFVIVDRLQMPAADASDSDVEEFRSRMYASFEGSLRLVPGSVLVRRLDTNEDILYSQNYACPVSGFTVPKIEPRLFSFNAPMGACPACDGLGVQLNMSPDLVIPDPSKSILDGAIAPWSRGGMLSQFDHLLDALHKKYKIPLSKPWHTLTQQQKDIILYGSGDEPIKINWNGFVYEKPYEGVIPNIERRWRESDSEAVRSELAKYQSETPCPMCHGKRLNIQALCVKIYGLDIMDACDMAVDQSLKWFTDLPNHLTQKENDIARVILREITSRLQFLQNVGLGYLTMSRMAGTLSGGEAQRIRLASQIGSGLSGVLYVLDEPSIGLHQSDNDKLLDTLKMLRDKDNSVIVVEHDEDAMRAADFLVDIGPGAGINGGQVVAAGTPAQVIKNKDSLTGQYLSGKRKIDVPKKRRPGNGQMISIQGARENNLKNINVDFPLGKFIALTGVSGSGKSTLLLDTLYPALMRALYNSKIEMGAHDIIRGMEHVDKVVDIDQSPIGRTPRSNPATYTGVFANIRDFFAGLPEAKARGYGPGRFSFNVKGGRCEACQGDGQIKIEMNFLADVYVECDKCHGARYNDETLAVKYKGKSIADVLNMTVEEAYRFFSSVPQIARKLELLKRVGLDYIKLGQSSLDLSGGEAQRIKLSKELAARSTGQTIYILDEPTTGLHFADIKLLLSVLHELVDQGNTVIVIEHNLEVIKTADWIIDLGPGGGANGGRVVAVGTPEQVADNPDSLTGKYLKKYLDNGRVTK</sequence>
<dbReference type="NCBIfam" id="NF001503">
    <property type="entry name" value="PRK00349.1"/>
    <property type="match status" value="1"/>
</dbReference>
<comment type="caution">
    <text evidence="19">The sequence shown here is derived from an EMBL/GenBank/DDBJ whole genome shotgun (WGS) entry which is preliminary data.</text>
</comment>
<evidence type="ECO:0000313" key="19">
    <source>
        <dbReference type="EMBL" id="HIS71080.1"/>
    </source>
</evidence>
<proteinExistence type="inferred from homology"/>
<keyword evidence="10 17" id="KW-0067">ATP-binding</keyword>
<dbReference type="Gene3D" id="3.30.1490.20">
    <property type="entry name" value="ATP-grasp fold, A domain"/>
    <property type="match status" value="1"/>
</dbReference>